<name>A0A6J4Q1X4_9ACTN</name>
<sequence>GRRKGTALRRRRGPGGNPPDGTVRGRRDDTRKPVVRPRGPASRPRAHARHVSLRRQRRIRPGGGQSLARRRGGRVAAGLGGI</sequence>
<gene>
    <name evidence="2" type="ORF">AVDCRST_MAG80-626</name>
</gene>
<evidence type="ECO:0000256" key="1">
    <source>
        <dbReference type="SAM" id="MobiDB-lite"/>
    </source>
</evidence>
<feature type="region of interest" description="Disordered" evidence="1">
    <location>
        <begin position="1"/>
        <end position="82"/>
    </location>
</feature>
<organism evidence="2">
    <name type="scientific">uncultured Rubrobacteraceae bacterium</name>
    <dbReference type="NCBI Taxonomy" id="349277"/>
    <lineage>
        <taxon>Bacteria</taxon>
        <taxon>Bacillati</taxon>
        <taxon>Actinomycetota</taxon>
        <taxon>Rubrobacteria</taxon>
        <taxon>Rubrobacterales</taxon>
        <taxon>Rubrobacteraceae</taxon>
        <taxon>environmental samples</taxon>
    </lineage>
</organism>
<feature type="non-terminal residue" evidence="2">
    <location>
        <position position="82"/>
    </location>
</feature>
<feature type="non-terminal residue" evidence="2">
    <location>
        <position position="1"/>
    </location>
</feature>
<reference evidence="2" key="1">
    <citation type="submission" date="2020-02" db="EMBL/GenBank/DDBJ databases">
        <authorList>
            <person name="Meier V. D."/>
        </authorList>
    </citation>
    <scope>NUCLEOTIDE SEQUENCE</scope>
    <source>
        <strain evidence="2">AVDCRST_MAG80</strain>
    </source>
</reference>
<evidence type="ECO:0000313" key="2">
    <source>
        <dbReference type="EMBL" id="CAA9431713.1"/>
    </source>
</evidence>
<proteinExistence type="predicted"/>
<protein>
    <submittedName>
        <fullName evidence="2">Molybdopterin synthase sulfur carrier subunit</fullName>
    </submittedName>
</protein>
<accession>A0A6J4Q1X4</accession>
<dbReference type="AlphaFoldDB" id="A0A6J4Q1X4"/>
<feature type="compositionally biased region" description="Basic residues" evidence="1">
    <location>
        <begin position="1"/>
        <end position="13"/>
    </location>
</feature>
<dbReference type="EMBL" id="CADCVC010000051">
    <property type="protein sequence ID" value="CAA9431713.1"/>
    <property type="molecule type" value="Genomic_DNA"/>
</dbReference>
<feature type="compositionally biased region" description="Basic residues" evidence="1">
    <location>
        <begin position="44"/>
        <end position="60"/>
    </location>
</feature>
<feature type="compositionally biased region" description="Basic and acidic residues" evidence="1">
    <location>
        <begin position="23"/>
        <end position="32"/>
    </location>
</feature>